<reference evidence="9 10" key="1">
    <citation type="submission" date="2022-11" db="EMBL/GenBank/DDBJ databases">
        <title>The characterization of three novel Bacteroidetes species and genomic analysis of their roles in tidal elemental geochemical cycles.</title>
        <authorList>
            <person name="Ma K."/>
        </authorList>
    </citation>
    <scope>NUCLEOTIDE SEQUENCE [LARGE SCALE GENOMIC DNA]</scope>
    <source>
        <strain evidence="9 10">M17</strain>
    </source>
</reference>
<organism evidence="9 10">
    <name type="scientific">Mangrovivirga halotolerans</name>
    <dbReference type="NCBI Taxonomy" id="2993936"/>
    <lineage>
        <taxon>Bacteria</taxon>
        <taxon>Pseudomonadati</taxon>
        <taxon>Bacteroidota</taxon>
        <taxon>Cytophagia</taxon>
        <taxon>Cytophagales</taxon>
        <taxon>Mangrovivirgaceae</taxon>
        <taxon>Mangrovivirga</taxon>
    </lineage>
</organism>
<protein>
    <submittedName>
        <fullName evidence="9">TonB-dependent receptor</fullName>
    </submittedName>
</protein>
<evidence type="ECO:0000256" key="2">
    <source>
        <dbReference type="ARBA" id="ARBA00022448"/>
    </source>
</evidence>
<dbReference type="InterPro" id="IPR012910">
    <property type="entry name" value="Plug_dom"/>
</dbReference>
<proteinExistence type="predicted"/>
<dbReference type="InterPro" id="IPR036942">
    <property type="entry name" value="Beta-barrel_TonB_sf"/>
</dbReference>
<dbReference type="SUPFAM" id="SSF49464">
    <property type="entry name" value="Carboxypeptidase regulatory domain-like"/>
    <property type="match status" value="1"/>
</dbReference>
<dbReference type="Proteomes" id="UP001209885">
    <property type="component" value="Unassembled WGS sequence"/>
</dbReference>
<feature type="domain" description="TonB-dependent receptor plug" evidence="8">
    <location>
        <begin position="131"/>
        <end position="236"/>
    </location>
</feature>
<evidence type="ECO:0000259" key="8">
    <source>
        <dbReference type="Pfam" id="PF07715"/>
    </source>
</evidence>
<dbReference type="RefSeq" id="WP_266055398.1">
    <property type="nucleotide sequence ID" value="NZ_JAPFQN010000003.1"/>
</dbReference>
<dbReference type="Gene3D" id="2.40.170.20">
    <property type="entry name" value="TonB-dependent receptor, beta-barrel domain"/>
    <property type="match status" value="1"/>
</dbReference>
<dbReference type="PANTHER" id="PTHR30069:SF29">
    <property type="entry name" value="HEMOGLOBIN AND HEMOGLOBIN-HAPTOGLOBIN-BINDING PROTEIN 1-RELATED"/>
    <property type="match status" value="1"/>
</dbReference>
<dbReference type="PANTHER" id="PTHR30069">
    <property type="entry name" value="TONB-DEPENDENT OUTER MEMBRANE RECEPTOR"/>
    <property type="match status" value="1"/>
</dbReference>
<dbReference type="SUPFAM" id="SSF56935">
    <property type="entry name" value="Porins"/>
    <property type="match status" value="1"/>
</dbReference>
<dbReference type="EMBL" id="JAPFQN010000003">
    <property type="protein sequence ID" value="MCX2743030.1"/>
    <property type="molecule type" value="Genomic_DNA"/>
</dbReference>
<keyword evidence="2" id="KW-0813">Transport</keyword>
<accession>A0ABT3RMI6</accession>
<dbReference type="Gene3D" id="2.170.130.10">
    <property type="entry name" value="TonB-dependent receptor, plug domain"/>
    <property type="match status" value="1"/>
</dbReference>
<keyword evidence="9" id="KW-0675">Receptor</keyword>
<evidence type="ECO:0000313" key="10">
    <source>
        <dbReference type="Proteomes" id="UP001209885"/>
    </source>
</evidence>
<keyword evidence="5" id="KW-0732">Signal</keyword>
<evidence type="ECO:0000313" key="9">
    <source>
        <dbReference type="EMBL" id="MCX2743030.1"/>
    </source>
</evidence>
<evidence type="ECO:0000256" key="6">
    <source>
        <dbReference type="ARBA" id="ARBA00023136"/>
    </source>
</evidence>
<sequence>MIIKSKYCISPPFFWTYLLVFLLSFSSQAQSIIVKGNVSDPEGNPLQGVNVYFQGTFKGNGTLNDGSFTLESDLPTPQILVFSMIGYETVTDTIYLPGTYTKSITLGEKNMLGEEIVVSASRVEESILVSPVTIEKLDIVDLRLMPQANFYDGLYKLKGVDMNVQSITLRNVNTRGFNGNTNFRFNQIIDGVNNQAPGLSFSAGNLLGLPPIDVESVELVTGASSVIYGPGGLNGTLVMTSKDPFEYHGLSGSVQTGLMRFGVDEASSPTPYYDINIRYSKVLSKKLAFKFAGNYLKAKDWIANDYRDKNNIDDPSRNRHNTTNYDGVNIYGDEIAIDIGARAPEIADQAAISQGASPGTDEYDQIYNTVFNAFTEDGPFKVTRSGWAEKDLVNYDAYNAKGILSAHYKFNENTTAILQGGMAEGQAVYSAQNRFSINDFRLYNIKAELKNPDYEIRYWWVKENAGYTYDAGATAALINEAWKPSEVWFQDYIQGYLTGKLGFNLDRENAHRFALLNADNRDINGNIQDPEKPAKPLGGTDQFNQYKNQITDLPIGQGGSRVLDFSSLSQFEGIYNFSRLVKKFELLAGVQYRYFNIDSDGTIFHDTPGNPIRTYQFGGFVQFIDSYFNDRLRVNLSSRYDKDENFKGRFTPRFSLVASLGKDKKHNIRSSIQSAFRFPAIADQWVDIQVGPIQSIGGQDVILDKYGVFTEPTYPLNGSDPVTSEPDTTTMYDGKPPFRAETVVSYELGYKGLLLQKSLMIDAEIFVNEYDGFQGNLLVVQDPYTPEEQRYQTVISQDQKVINWGWAMGVDWMLPSSFILGGNVSYSTLGDNQEFQQGFQTRFNTPEYRYNLYLNKYRLWKQFGFGINWHWQEAFVWESSFGTGNIPAYGSLDVQVTWRLPKIRSAIKIGGSNILNDYYVTSFGSAQIGGLYYVKFIYDQNL</sequence>
<keyword evidence="4" id="KW-0812">Transmembrane</keyword>
<gene>
    <name evidence="9" type="ORF">OO013_04090</name>
</gene>
<dbReference type="InterPro" id="IPR008969">
    <property type="entry name" value="CarboxyPept-like_regulatory"/>
</dbReference>
<keyword evidence="10" id="KW-1185">Reference proteome</keyword>
<dbReference type="InterPro" id="IPR037066">
    <property type="entry name" value="Plug_dom_sf"/>
</dbReference>
<dbReference type="InterPro" id="IPR039426">
    <property type="entry name" value="TonB-dep_rcpt-like"/>
</dbReference>
<evidence type="ECO:0000256" key="5">
    <source>
        <dbReference type="ARBA" id="ARBA00022729"/>
    </source>
</evidence>
<evidence type="ECO:0000256" key="7">
    <source>
        <dbReference type="ARBA" id="ARBA00023237"/>
    </source>
</evidence>
<comment type="subcellular location">
    <subcellularLocation>
        <location evidence="1">Cell outer membrane</location>
        <topology evidence="1">Multi-pass membrane protein</topology>
    </subcellularLocation>
</comment>
<keyword evidence="7" id="KW-0998">Cell outer membrane</keyword>
<comment type="caution">
    <text evidence="9">The sequence shown here is derived from an EMBL/GenBank/DDBJ whole genome shotgun (WGS) entry which is preliminary data.</text>
</comment>
<evidence type="ECO:0000256" key="1">
    <source>
        <dbReference type="ARBA" id="ARBA00004571"/>
    </source>
</evidence>
<evidence type="ECO:0000256" key="4">
    <source>
        <dbReference type="ARBA" id="ARBA00022692"/>
    </source>
</evidence>
<keyword evidence="6" id="KW-0472">Membrane</keyword>
<keyword evidence="3" id="KW-1134">Transmembrane beta strand</keyword>
<dbReference type="Pfam" id="PF13715">
    <property type="entry name" value="CarbopepD_reg_2"/>
    <property type="match status" value="1"/>
</dbReference>
<name>A0ABT3RMI6_9BACT</name>
<evidence type="ECO:0000256" key="3">
    <source>
        <dbReference type="ARBA" id="ARBA00022452"/>
    </source>
</evidence>
<dbReference type="Pfam" id="PF07715">
    <property type="entry name" value="Plug"/>
    <property type="match status" value="1"/>
</dbReference>